<reference evidence="5" key="1">
    <citation type="submission" date="2016-06" db="EMBL/GenBank/DDBJ databases">
        <title>Draft Genome sequence of the fungus Inonotus baumii.</title>
        <authorList>
            <person name="Zhu H."/>
            <person name="Lin W."/>
        </authorList>
    </citation>
    <scope>NUCLEOTIDE SEQUENCE</scope>
    <source>
        <strain evidence="5">821</strain>
    </source>
</reference>
<evidence type="ECO:0000256" key="1">
    <source>
        <dbReference type="ARBA" id="ARBA00022722"/>
    </source>
</evidence>
<gene>
    <name evidence="5" type="ORF">A7U60_g4660</name>
</gene>
<keyword evidence="6" id="KW-1185">Reference proteome</keyword>
<keyword evidence="1" id="KW-0540">Nuclease</keyword>
<dbReference type="GO" id="GO:0000723">
    <property type="term" value="P:telomere maintenance"/>
    <property type="evidence" value="ECO:0007669"/>
    <property type="project" value="TreeGrafter"/>
</dbReference>
<dbReference type="GO" id="GO:0036297">
    <property type="term" value="P:interstrand cross-link repair"/>
    <property type="evidence" value="ECO:0007669"/>
    <property type="project" value="TreeGrafter"/>
</dbReference>
<evidence type="ECO:0000313" key="5">
    <source>
        <dbReference type="EMBL" id="OCB88254.1"/>
    </source>
</evidence>
<protein>
    <recommendedName>
        <fullName evidence="7">DNA repair metallo-beta-lactamase domain-containing protein</fullName>
    </recommendedName>
</protein>
<evidence type="ECO:0008006" key="7">
    <source>
        <dbReference type="Google" id="ProtNLM"/>
    </source>
</evidence>
<dbReference type="PANTHER" id="PTHR23240">
    <property type="entry name" value="DNA CROSS-LINK REPAIR PROTEIN PSO2/SNM1-RELATED"/>
    <property type="match status" value="1"/>
</dbReference>
<dbReference type="AlphaFoldDB" id="A0A9Q5HYC4"/>
<evidence type="ECO:0000313" key="6">
    <source>
        <dbReference type="Proteomes" id="UP000757232"/>
    </source>
</evidence>
<dbReference type="GO" id="GO:0003684">
    <property type="term" value="F:damaged DNA binding"/>
    <property type="evidence" value="ECO:0007669"/>
    <property type="project" value="TreeGrafter"/>
</dbReference>
<keyword evidence="3" id="KW-0269">Exonuclease</keyword>
<evidence type="ECO:0000256" key="3">
    <source>
        <dbReference type="ARBA" id="ARBA00022839"/>
    </source>
</evidence>
<sequence length="805" mass="90178">MPPGTPYNSFVKPYPIRVDEFSVPRDGSLIVAALHLLTHTHSDHIIGLNARSFGSIIICSWDAKEMLLRHETYQARFLREEEYVFEKQRTFEHLRYSSHPSQDKRGRNDFDLVRAMPLHVPTKVEISNNEWVTVTLIDANHCPGSVMFLIQGSKGDILHTGDFRAEPIFIGCIMKNPFLKRYIDRNTSKIEDIENKELPKTLEAIYLDTASMLNTDNIPSKTDAVNGLMELMKAYPTHMRFFINAWTWGYEDILKGVSRTFQSKIHVDRYKHDVYSNLSDGYLRTLITQDIKSTRFHACERFSRCDLVRNEDPCVVYINPVNMSVENWELYLVKTKAQLERGEWQSLLLVPLHRHSSLPELQDFVSLFKPKRLVPNFLEPSLRGLDWACMPNMFGPYMAEGGALRIQDEMAENLSVADIRNLEFNATIMDSSMKNLEGGYASDQLDTLAGIWTATQGMVDGCFTAGGLISRLMGFLPRGISALVERAQRDANHQKALPQYLESEDEADSSSDEESSGMVAELFFGGHLNPPLSKNSPEDANEGSPGKDSETNGLQTASIPALSKGSFAPPRHCRLPGSSSKLSGTLDIIDGKGPSVLSKKELGDTDQVGRRKTYCATVTAIRANLDISSDAQQSDALESATTPEATQLVHHENSECSQDPSSAPAQTLKRHASHNVLQGNHRERRRRKEARVELAHRLSLARPDLAKQRVTSRKFEKLSREASSSSSSTASKRRLPIITTSPEGHNFSASGGSDCGPSINWSRSQSLEKQILEDLRIGRKPSLPTMKFVLNDIFGDKEPEHRTST</sequence>
<feature type="region of interest" description="Disordered" evidence="4">
    <location>
        <begin position="496"/>
        <end position="554"/>
    </location>
</feature>
<feature type="region of interest" description="Disordered" evidence="4">
    <location>
        <begin position="709"/>
        <end position="760"/>
    </location>
</feature>
<dbReference type="Proteomes" id="UP000757232">
    <property type="component" value="Unassembled WGS sequence"/>
</dbReference>
<dbReference type="Gene3D" id="3.60.15.10">
    <property type="entry name" value="Ribonuclease Z/Hydroxyacylglutathione hydrolase-like"/>
    <property type="match status" value="1"/>
</dbReference>
<feature type="region of interest" description="Disordered" evidence="4">
    <location>
        <begin position="632"/>
        <end position="691"/>
    </location>
</feature>
<accession>A0A9Q5HYC4</accession>
<name>A0A9Q5HYC4_SANBA</name>
<feature type="compositionally biased region" description="Polar residues" evidence="4">
    <location>
        <begin position="632"/>
        <end position="645"/>
    </location>
</feature>
<feature type="compositionally biased region" description="Polar residues" evidence="4">
    <location>
        <begin position="738"/>
        <end position="751"/>
    </location>
</feature>
<dbReference type="SUPFAM" id="SSF56281">
    <property type="entry name" value="Metallo-hydrolase/oxidoreductase"/>
    <property type="match status" value="1"/>
</dbReference>
<dbReference type="PANTHER" id="PTHR23240:SF8">
    <property type="entry name" value="PROTEIN ARTEMIS"/>
    <property type="match status" value="1"/>
</dbReference>
<dbReference type="EMBL" id="LNZH02000182">
    <property type="protein sequence ID" value="OCB88254.1"/>
    <property type="molecule type" value="Genomic_DNA"/>
</dbReference>
<dbReference type="OrthoDB" id="5561659at2759"/>
<dbReference type="InterPro" id="IPR036866">
    <property type="entry name" value="RibonucZ/Hydroxyglut_hydro"/>
</dbReference>
<organism evidence="5 6">
    <name type="scientific">Sanghuangporus baumii</name>
    <name type="common">Phellinus baumii</name>
    <dbReference type="NCBI Taxonomy" id="108892"/>
    <lineage>
        <taxon>Eukaryota</taxon>
        <taxon>Fungi</taxon>
        <taxon>Dikarya</taxon>
        <taxon>Basidiomycota</taxon>
        <taxon>Agaricomycotina</taxon>
        <taxon>Agaricomycetes</taxon>
        <taxon>Hymenochaetales</taxon>
        <taxon>Hymenochaetaceae</taxon>
        <taxon>Sanghuangporus</taxon>
    </lineage>
</organism>
<evidence type="ECO:0000256" key="2">
    <source>
        <dbReference type="ARBA" id="ARBA00022801"/>
    </source>
</evidence>
<feature type="compositionally biased region" description="Acidic residues" evidence="4">
    <location>
        <begin position="502"/>
        <end position="515"/>
    </location>
</feature>
<proteinExistence type="predicted"/>
<feature type="compositionally biased region" description="Polar residues" evidence="4">
    <location>
        <begin position="655"/>
        <end position="665"/>
    </location>
</feature>
<dbReference type="GO" id="GO:0006303">
    <property type="term" value="P:double-strand break repair via nonhomologous end joining"/>
    <property type="evidence" value="ECO:0007669"/>
    <property type="project" value="TreeGrafter"/>
</dbReference>
<keyword evidence="2" id="KW-0378">Hydrolase</keyword>
<comment type="caution">
    <text evidence="5">The sequence shown here is derived from an EMBL/GenBank/DDBJ whole genome shotgun (WGS) entry which is preliminary data.</text>
</comment>
<feature type="compositionally biased region" description="Low complexity" evidence="4">
    <location>
        <begin position="721"/>
        <end position="730"/>
    </location>
</feature>
<dbReference type="GO" id="GO:0035312">
    <property type="term" value="F:5'-3' DNA exonuclease activity"/>
    <property type="evidence" value="ECO:0007669"/>
    <property type="project" value="TreeGrafter"/>
</dbReference>
<evidence type="ECO:0000256" key="4">
    <source>
        <dbReference type="SAM" id="MobiDB-lite"/>
    </source>
</evidence>